<dbReference type="GO" id="GO:0046982">
    <property type="term" value="F:protein heterodimerization activity"/>
    <property type="evidence" value="ECO:0007669"/>
    <property type="project" value="InterPro"/>
</dbReference>
<evidence type="ECO:0000256" key="1">
    <source>
        <dbReference type="ARBA" id="ARBA00004123"/>
    </source>
</evidence>
<dbReference type="Proteomes" id="UP000325440">
    <property type="component" value="Unassembled WGS sequence"/>
</dbReference>
<dbReference type="GO" id="GO:0051123">
    <property type="term" value="P:RNA polymerase II preinitiation complex assembly"/>
    <property type="evidence" value="ECO:0007669"/>
    <property type="project" value="TreeGrafter"/>
</dbReference>
<keyword evidence="9" id="KW-1185">Reference proteome</keyword>
<keyword evidence="6" id="KW-0539">Nucleus</keyword>
<dbReference type="GO" id="GO:0003743">
    <property type="term" value="F:translation initiation factor activity"/>
    <property type="evidence" value="ECO:0007669"/>
    <property type="project" value="UniProtKB-KW"/>
</dbReference>
<sequence>MLLPKPKLQLFHPKYPVQYQQLLQQPIQQKQLLQQGSLKPQATLKRQNTSEQHNLVQMQDILQQKPETLQQSETFKRHCILQQEEPQQQHGILQQEATIQQYDIKQEQEPLQEQNIQQQDPVQKQELLQQEKHIVLENAVNSNIGTVLTRTRLRELINEVDPNEQLDLEVEDLMMQLSDDFIEEIIKGACSFSKHRKSNIVEAQDVQIYLDRYTNIQIPSYNTHELKPNKKAPKTEAHRQRMALIKKTIAPLKQEKCSEQQGLQNQHDLLQQKPEIFKKHGILQQGEPQQQYCILQQEEPIQQYGIQQQQELLQEQNILQQDPVLTRTRLRELINEVDPNEQLDLEVEDLMMQLSDDFIEEIIKGACSFSKHRKSNIVEAQDVQIYLGN</sequence>
<protein>
    <recommendedName>
        <fullName evidence="3">Transcription initiation factor TFIID subunit 12</fullName>
    </recommendedName>
</protein>
<dbReference type="InterPro" id="IPR037794">
    <property type="entry name" value="TAF12"/>
</dbReference>
<gene>
    <name evidence="8" type="ORF">CINCED_3A003062</name>
</gene>
<name>A0A5E4N3B0_9HEMI</name>
<dbReference type="Pfam" id="PF03847">
    <property type="entry name" value="TFIID_20kDa"/>
    <property type="match status" value="2"/>
</dbReference>
<reference evidence="8 9" key="1">
    <citation type="submission" date="2019-08" db="EMBL/GenBank/DDBJ databases">
        <authorList>
            <person name="Alioto T."/>
            <person name="Alioto T."/>
            <person name="Gomez Garrido J."/>
        </authorList>
    </citation>
    <scope>NUCLEOTIDE SEQUENCE [LARGE SCALE GENOMIC DNA]</scope>
</reference>
<feature type="domain" description="Transcription initiation factor TFIID subunit 12" evidence="7">
    <location>
        <begin position="149"/>
        <end position="216"/>
    </location>
</feature>
<evidence type="ECO:0000256" key="2">
    <source>
        <dbReference type="ARBA" id="ARBA00007530"/>
    </source>
</evidence>
<dbReference type="GO" id="GO:0003677">
    <property type="term" value="F:DNA binding"/>
    <property type="evidence" value="ECO:0007669"/>
    <property type="project" value="TreeGrafter"/>
</dbReference>
<dbReference type="EMBL" id="CABPRJ010001468">
    <property type="protein sequence ID" value="VVC38307.1"/>
    <property type="molecule type" value="Genomic_DNA"/>
</dbReference>
<evidence type="ECO:0000313" key="9">
    <source>
        <dbReference type="Proteomes" id="UP000325440"/>
    </source>
</evidence>
<feature type="domain" description="Transcription initiation factor TFIID subunit 12" evidence="7">
    <location>
        <begin position="326"/>
        <end position="387"/>
    </location>
</feature>
<dbReference type="PANTHER" id="PTHR12264:SF21">
    <property type="entry name" value="TRANSCRIPTION INITIATION FACTOR TFIID SUBUNIT 12"/>
    <property type="match status" value="1"/>
</dbReference>
<organism evidence="8 9">
    <name type="scientific">Cinara cedri</name>
    <dbReference type="NCBI Taxonomy" id="506608"/>
    <lineage>
        <taxon>Eukaryota</taxon>
        <taxon>Metazoa</taxon>
        <taxon>Ecdysozoa</taxon>
        <taxon>Arthropoda</taxon>
        <taxon>Hexapoda</taxon>
        <taxon>Insecta</taxon>
        <taxon>Pterygota</taxon>
        <taxon>Neoptera</taxon>
        <taxon>Paraneoptera</taxon>
        <taxon>Hemiptera</taxon>
        <taxon>Sternorrhyncha</taxon>
        <taxon>Aphidomorpha</taxon>
        <taxon>Aphidoidea</taxon>
        <taxon>Aphididae</taxon>
        <taxon>Lachninae</taxon>
        <taxon>Cinara</taxon>
    </lineage>
</organism>
<keyword evidence="8" id="KW-0648">Protein biosynthesis</keyword>
<evidence type="ECO:0000256" key="3">
    <source>
        <dbReference type="ARBA" id="ARBA00017484"/>
    </source>
</evidence>
<dbReference type="PANTHER" id="PTHR12264">
    <property type="entry name" value="TRANSCRIPTION INITIATION FACTOR TFIID SUBUNIT 12"/>
    <property type="match status" value="1"/>
</dbReference>
<dbReference type="GO" id="GO:0005669">
    <property type="term" value="C:transcription factor TFIID complex"/>
    <property type="evidence" value="ECO:0007669"/>
    <property type="project" value="InterPro"/>
</dbReference>
<evidence type="ECO:0000256" key="4">
    <source>
        <dbReference type="ARBA" id="ARBA00023015"/>
    </source>
</evidence>
<accession>A0A5E4N3B0</accession>
<keyword evidence="8" id="KW-0396">Initiation factor</keyword>
<dbReference type="GO" id="GO:0000124">
    <property type="term" value="C:SAGA complex"/>
    <property type="evidence" value="ECO:0007669"/>
    <property type="project" value="InterPro"/>
</dbReference>
<dbReference type="InterPro" id="IPR003228">
    <property type="entry name" value="TFIID_TAF12_dom"/>
</dbReference>
<evidence type="ECO:0000313" key="8">
    <source>
        <dbReference type="EMBL" id="VVC38307.1"/>
    </source>
</evidence>
<dbReference type="InterPro" id="IPR009072">
    <property type="entry name" value="Histone-fold"/>
</dbReference>
<dbReference type="CDD" id="cd07981">
    <property type="entry name" value="HFD_TAF12"/>
    <property type="match status" value="2"/>
</dbReference>
<evidence type="ECO:0000259" key="7">
    <source>
        <dbReference type="Pfam" id="PF03847"/>
    </source>
</evidence>
<evidence type="ECO:0000256" key="6">
    <source>
        <dbReference type="ARBA" id="ARBA00023242"/>
    </source>
</evidence>
<proteinExistence type="inferred from homology"/>
<comment type="similarity">
    <text evidence="2">Belongs to the TAF12 family.</text>
</comment>
<dbReference type="Gene3D" id="1.10.20.10">
    <property type="entry name" value="Histone, subunit A"/>
    <property type="match status" value="2"/>
</dbReference>
<dbReference type="AlphaFoldDB" id="A0A5E4N3B0"/>
<dbReference type="GO" id="GO:0017025">
    <property type="term" value="F:TBP-class protein binding"/>
    <property type="evidence" value="ECO:0007669"/>
    <property type="project" value="TreeGrafter"/>
</dbReference>
<keyword evidence="5" id="KW-0804">Transcription</keyword>
<evidence type="ECO:0000256" key="5">
    <source>
        <dbReference type="ARBA" id="ARBA00023163"/>
    </source>
</evidence>
<dbReference type="OrthoDB" id="2193432at2759"/>
<dbReference type="SUPFAM" id="SSF47113">
    <property type="entry name" value="Histone-fold"/>
    <property type="match status" value="2"/>
</dbReference>
<keyword evidence="4" id="KW-0805">Transcription regulation</keyword>
<comment type="subcellular location">
    <subcellularLocation>
        <location evidence="1">Nucleus</location>
    </subcellularLocation>
</comment>